<dbReference type="AlphaFoldDB" id="A0A2T5C3I4"/>
<name>A0A2T5C3I4_9BACT</name>
<dbReference type="Proteomes" id="UP000243525">
    <property type="component" value="Unassembled WGS sequence"/>
</dbReference>
<organism evidence="1 2">
    <name type="scientific">Mangrovibacterium marinum</name>
    <dbReference type="NCBI Taxonomy" id="1639118"/>
    <lineage>
        <taxon>Bacteria</taxon>
        <taxon>Pseudomonadati</taxon>
        <taxon>Bacteroidota</taxon>
        <taxon>Bacteroidia</taxon>
        <taxon>Marinilabiliales</taxon>
        <taxon>Prolixibacteraceae</taxon>
        <taxon>Mangrovibacterium</taxon>
    </lineage>
</organism>
<dbReference type="RefSeq" id="WP_107821720.1">
    <property type="nucleotide sequence ID" value="NZ_QAAD01000005.1"/>
</dbReference>
<protein>
    <submittedName>
        <fullName evidence="1">Uncharacterized protein</fullName>
    </submittedName>
</protein>
<accession>A0A2T5C3I4</accession>
<evidence type="ECO:0000313" key="1">
    <source>
        <dbReference type="EMBL" id="PTN09314.1"/>
    </source>
</evidence>
<proteinExistence type="predicted"/>
<evidence type="ECO:0000313" key="2">
    <source>
        <dbReference type="Proteomes" id="UP000243525"/>
    </source>
</evidence>
<keyword evidence="2" id="KW-1185">Reference proteome</keyword>
<comment type="caution">
    <text evidence="1">The sequence shown here is derived from an EMBL/GenBank/DDBJ whole genome shotgun (WGS) entry which is preliminary data.</text>
</comment>
<sequence length="232" mass="27390">MSTTNGPKEVEHSLKQNKYYRLKRIEDLDAKDYEKSFSGKSFEERSIRMFQIVKSLGKPIELLGNNLDLLRKTGLDEETLDIIAIYLLYTKVYTNQEERQSWRNLTKTYQGFIKSPYAQKRPMLIRDLEAEIANLQNRFCLDFLSETIGILMEIIPLDSKRKRSIIISEQLRELDIQIHSPFYTLEEANDEAERSDTFQDGISIIYDRLKKYDIKYKKMIENTIALIKQNNL</sequence>
<reference evidence="1 2" key="1">
    <citation type="submission" date="2018-04" db="EMBL/GenBank/DDBJ databases">
        <title>Genomic Encyclopedia of Archaeal and Bacterial Type Strains, Phase II (KMG-II): from individual species to whole genera.</title>
        <authorList>
            <person name="Goeker M."/>
        </authorList>
    </citation>
    <scope>NUCLEOTIDE SEQUENCE [LARGE SCALE GENOMIC DNA]</scope>
    <source>
        <strain evidence="1 2">DSM 28823</strain>
    </source>
</reference>
<dbReference type="EMBL" id="QAAD01000005">
    <property type="protein sequence ID" value="PTN09314.1"/>
    <property type="molecule type" value="Genomic_DNA"/>
</dbReference>
<gene>
    <name evidence="1" type="ORF">C8N47_105155</name>
</gene>